<dbReference type="Gene3D" id="3.30.300.30">
    <property type="match status" value="5"/>
</dbReference>
<feature type="region of interest" description="Disordered" evidence="6">
    <location>
        <begin position="6988"/>
        <end position="7024"/>
    </location>
</feature>
<evidence type="ECO:0000313" key="9">
    <source>
        <dbReference type="Proteomes" id="UP001304895"/>
    </source>
</evidence>
<dbReference type="GO" id="GO:0031177">
    <property type="term" value="F:phosphopantetheine binding"/>
    <property type="evidence" value="ECO:0007669"/>
    <property type="project" value="InterPro"/>
</dbReference>
<reference evidence="8" key="1">
    <citation type="journal article" date="2023" name="Mol. Phylogenet. Evol.">
        <title>Genome-scale phylogeny and comparative genomics of the fungal order Sordariales.</title>
        <authorList>
            <person name="Hensen N."/>
            <person name="Bonometti L."/>
            <person name="Westerberg I."/>
            <person name="Brannstrom I.O."/>
            <person name="Guillou S."/>
            <person name="Cros-Aarteil S."/>
            <person name="Calhoun S."/>
            <person name="Haridas S."/>
            <person name="Kuo A."/>
            <person name="Mondo S."/>
            <person name="Pangilinan J."/>
            <person name="Riley R."/>
            <person name="LaButti K."/>
            <person name="Andreopoulos B."/>
            <person name="Lipzen A."/>
            <person name="Chen C."/>
            <person name="Yan M."/>
            <person name="Daum C."/>
            <person name="Ng V."/>
            <person name="Clum A."/>
            <person name="Steindorff A."/>
            <person name="Ohm R.A."/>
            <person name="Martin F."/>
            <person name="Silar P."/>
            <person name="Natvig D.O."/>
            <person name="Lalanne C."/>
            <person name="Gautier V."/>
            <person name="Ament-Velasquez S.L."/>
            <person name="Kruys A."/>
            <person name="Hutchinson M.I."/>
            <person name="Powell A.J."/>
            <person name="Barry K."/>
            <person name="Miller A.N."/>
            <person name="Grigoriev I.V."/>
            <person name="Debuchy R."/>
            <person name="Gladieux P."/>
            <person name="Hiltunen Thoren M."/>
            <person name="Johannesson H."/>
        </authorList>
    </citation>
    <scope>NUCLEOTIDE SEQUENCE</scope>
    <source>
        <strain evidence="8">CBS 123565</strain>
    </source>
</reference>
<dbReference type="GO" id="GO:0016874">
    <property type="term" value="F:ligase activity"/>
    <property type="evidence" value="ECO:0007669"/>
    <property type="project" value="UniProtKB-KW"/>
</dbReference>
<dbReference type="EMBL" id="MU853412">
    <property type="protein sequence ID" value="KAK4133596.1"/>
    <property type="molecule type" value="Genomic_DNA"/>
</dbReference>
<dbReference type="FunFam" id="3.40.50.980:FF:000001">
    <property type="entry name" value="Non-ribosomal peptide synthetase"/>
    <property type="match status" value="1"/>
</dbReference>
<comment type="pathway">
    <text evidence="1">Secondary metabolite biosynthesis.</text>
</comment>
<dbReference type="FunFam" id="3.30.559.30:FF:000003">
    <property type="entry name" value="Nonribosomal peptide synthase SidD"/>
    <property type="match status" value="2"/>
</dbReference>
<organism evidence="8 9">
    <name type="scientific">Trichocladium antarcticum</name>
    <dbReference type="NCBI Taxonomy" id="1450529"/>
    <lineage>
        <taxon>Eukaryota</taxon>
        <taxon>Fungi</taxon>
        <taxon>Dikarya</taxon>
        <taxon>Ascomycota</taxon>
        <taxon>Pezizomycotina</taxon>
        <taxon>Sordariomycetes</taxon>
        <taxon>Sordariomycetidae</taxon>
        <taxon>Sordariales</taxon>
        <taxon>Chaetomiaceae</taxon>
        <taxon>Trichocladium</taxon>
    </lineage>
</organism>
<sequence length="7792" mass="850586">MLAVLRAGGAFVPMDSSHPVERLRMLCSSVKATLMLCSSRLAQTLAGVVDIILPVDDVSIHECAQTAFDGSPIRMPAASSTDAAYVIFTSGSTGKPKGTVIEHRSFCSSARAHAPALRIDGTCRVLQFAAHTFDASLVEILTPLMVGACVCIPSEDERLNDLAGAISRLRVDHAVLTPSFVNFLTPAAVPGLRRLVLAGEAMSPAHVATWSYLELVNGYGPAESSVAAVVNSRVGPDTEANDIGVPCGVRCWLVDPADHHSLVPIGCAGEMLLEGPSLARGYLNDPSKTDESFVLDPVWSRAGAENGQTSRRFYKTGDLGRYNSASGSLSYIGRKDTQIKLHGQRIELGEIEHHLAVDERVQHAMVILPKLGPLAKRLVTVVSLSDYTTPSVVAASAAPDNKQQTRDAALRLTDNLSLTEPSLQLIRARLGASLPEYMIPSTWLCVETIPMLPSRKMDRKTVAWWVENVLSAEECQKVLLGHRLSETTSVNDGKNNNMPLDDVEATLRDVWSLVLNLPADQISPDDHNFLSLGGDSISAMSCMSHAMKARLRLTVQDILRAKSLRHLAATVKPMLDLKRVDQHKVLLNTPFDLSPIQQLHFDVRCEAQSDQHFNQSFCFRLARHVEELAVENALRAIIQRHPMLRARFAPSGAGRQWRQYITADVDASYRFRVHAIHSRREADAGISSAQECLDVRRGPLFAAELFSQRVGEQLLFMTAHHLVVDLVSWRVILEEMEEMLENPLKHDPSTGSDQRTPPAHLSLPFPQWTALQAEDCVGKLLTEVLPAASQVPAAHLAYWGMQERPNLYGDVVCQGFELDVATTATLLSECHSPFRTETVDLLLAALIWSFQTTFTDRSAPAMFNEGHGRELPPRLATAEQPEIDISRTVGWFTTLFPVALSSPGTFSEALIQTKDLRRRVPGNGRPYFAVRFHTPDGRERWRLHHRDMEVSFNFLGRYQQLERAGALFQPAEGTLMAGEAHPGSPTADFGQNAPRFSLFEVSAVIVHGALRFGFAWNTNMSHQSRIVDWVNACHGLLTEAAATLPSLERRTTASDLVLAPDLTPADFATFERTVLPTLADSWDAIEDIYPTSPIQQGLLLSRTKDGHFYAVRRALQVKLRGDGGRSMDVARLVQAWKDVVRHHALLRTIFIDAIAQTRAGSHDQVVLAGLEPLIVVRDCPGGLAEMHTLAETMDAMNYQDKRPQHRFSVLYSNNTNASNTVLCVLEMSHAIMDGASMDILLRDLGRAYDGALAHVPKPLFSPFVATLQQRSLTADIAFWTNYLAGVEPCHFPVLTDGVTVPESERKLCSLRVKFPGLQALQAFCTSRGFTLPNAFHAAWGLTLACYTGTDDVCFGYLVSGRDATAVEGSEDAVGPFINMATQRVKFGSDGDDRQLSLLHVLDRVQRDQLECMPYAQASLAEVQHALNIPGGMALFETCLSYRRQLPSHTATVDGSIVCEYLGAIQDPTEYPISLNIEIDNEGRAAIDLDYWTDSVATAQANHIAAAFLQVLSNIVGCAETPIAQLDNVHTTSKELIWKWNANMPPTTVACVHHMVQKQVALRPQAQAIRGWDGDFSYEEMGRLSSCLARHLMTIGVGPETLVPVCFDKSSWTVIAMLAVLKAGGGVVPLDATHPANALEGKVTDAGAHVVVASEARASLFETIVPMVVAVGPELLSRLPYPSDTASFEGNDPIQPGVSPEHPAFVMFTSGSTGKPKGVVLCHQALVSSALAHGSALGLGPHTRFLQFAAHTFDNSLEEMFTTLIHGGCVCVPSEADRLGDLPGAIDTLGANFMDLTPTVAALLRPEQVPTIQGMAVGGEALTREVLELWGGAIPVHNQYGPSECSINAAHRLHMEADGDVANIGTSVGSVSWVVDPDNHDRLMPVGCVGELIIEGPILARGYLGRPVETSKSFIEMPKWALSDPRHIERGSRRMYKTGDLVRYNSDGSLVFFGRKDTQVKLHGQRIELGEIEHHVRTQLPPNAQSSVELLALGQNKKALAVFFCVSPPSSRANGGEKEDTKILPMGPSFLSTAQSIVGAMASQVASYMVPSLFLPVSSMPLTSSGKLDRRRLRTMAHGLSDDIGAYRLGAETPNGRVPETPTEKQLQELWATVLGVAPDSITADDSFFSHGGDSIGAMRLVAAARQKGVVLAVANIFKAPKLSDMAKLVAGNGVDASSKAGDGAAGPAIQDESIPGPVKPFSLLEDTGGMSLPELQKHVASICRVDADCIDDMYPSTPLQAGLVAASLRGPGGAYVASVAYELPIGTDVARFKRAWQEVVDSEAILRTRVVFVDNVGFLQAVVRTEINWTTVTSATDLSGAHYRQLPPHDGGILCRYIIIDEHSSRPTFIWMAHHALYDGWSLPTLLSRVEARYQHPETPVVPSPHYSRFVEYLSDQDLSVSDAFWTATMAGFGTTTPQHFPQLPHPTYHVQATSQVSRLVHFARPKGSNITRASFLRVAWALLVSTYSSSDEVVFGEVLSGRDVPVAGIKDMVGPTLTTVPRRIHLDRSVTLQEMLDDVQVQLNSIIPHQFSGLQRIKALNPPVGAACEFQNLFAIDVGDEVVEDGLWSSMKGGDAAAQGPDFFSYPLNVTCTIGHGDHNNANPAAADEIHLRAFFDAEVVPKWQVARILGQFEALLLRLSARGSQRQRVGDVDLLSLEDKMALRAWNENPGPLVERRVDDMICEKMTSLGSTATAVVGWDATLSNGQLDELSTVLAQELLSKGAAGRFIPICFEKSVVTVVAMLAVLKAGAAFVPLDPAHPITRLREIVGDCSADIILCSPQYANLCSDIATTILPIDMRMLKNLKDTTRTDLLVLDEACLPSHPAYVIFTSGTTGKPKGTIVSHTAFCSGAAAHGPAMLMTPPFRFLQFASYTFDACLVEILTTLMMGGTVCVPREEDRTNGNLGAAMEHMGVTMALLTPSFARTLEPTAVPHLETLILGGEAMTQSHVTTWVDRVNLVNAYGPSECAVVATVNPNMRHLSNPANLGRGLGRCWIVDPHNHNRLAILGAVGELVIEGPTLSTGYLRNETKTCEAFVQDPQWALDAALRYPDTPSQGPRRMYLTGDLVRLCDDISGEMIYMGRKDASQAKLNGQRLELDEVTHHLSAQQMIRHAVVVLPKSGPCAQRLVGVISLRQIAGGQISTPSDNTDFELVISRETSTALGTIQEHLRARVPAYMVPSTWIVLRAIPLLSSGKLNRKSMIGFVEGMSGATFDKINAACANTNREDGNEETQSSTQSVSIDERLKSIWAQVLNIAPERIGRNVSFLQLGGDSITAIQVMARCRAQEIRVAVQDVIGSKSVHDLALKAGVPKEQQKLAAGSDEDHHEFDPAPIQQLYFELMGTTSEPSTGAHMQFNQSVLLRLARDIDPHEFGRGLHAIVEMHSMLRARFRRDGIGGWRQRITSDVSGSYRFKTHVLSSENRVEKRIQNSQKALDIQQGPLLAADWFDIGKEKKDVFVFIAAHHLAVDVVSWGIILQDLEDFLATKAVRPPPSLSFQAWSRGQSLQAQAEKNGHGLLPHHESARADLEYWGMLGTPNVHGDAVLAGDIELDIDTTALLLGPECHEPLHTEVLDVLLGALLLSYRKTSPGRQGCPTIYNEGHGREAWDDATDLSRTVGWFTTLYPVHLPNESSSDDDLLSAIRWVKNYRGRLVGKGRPYFAYWLLTSQGRQEYDHQWPVEVTFNYLGQMQQLSRANNLLRPVDDGERGVNSPFDIGNDVPRFALIEVSAAVTGGKMRLSFAFNKHMRHRDSLRMWVKECDSLLQQAPRLLMQHTAEQTPDEFPLLSLAYYGPENLHDRLRDIGVNLRDVSDVYPCSPMQRGLLLSTMRDPEKYAYKAVFQVQSSGGEAIDLQRLCNAWQAVIGRHPTLRTIFVDTMGDEGLMDQVVLRSAPGRIQIMSYDHDGNGQEVPRVVQKLQAIDGINCNEKKPPHRLSLCKTAGGKIFCQLEINHAICDGSSVPILLGDLAEAYDKGMVQKPAPLYRDFIAYIQSQPRSDSVRYWKGYLEGAEPCLFPALADGAANMAPSLGSYVITLDNVARLNDYCVSSGITLSTLLQFVWALVIRSYTGTDDVLFGYLASGRDVPVVNIAQGVGAFINMLVCRLHLPADTEVAEALDTMQTDLANAMAYQSCSLAEMQHELQLPVLFNTAFTYQKRADVDPIHHDHPSSSRATLEYTVLSAEDPSEYVIAVNIETTNKTVEVHFSYWNNIVSDGQIKNIAAAFDAALNDLVAKGRDDGMVGEIDLVGKAGLQQICSWNNYELPRVEQCVHQVIQQHALHRPASTPAVCGWDASFTYRELDLAAARLARHLVAILRIGPEAIVPILLEKSAWTVVAQIAVLKAGGAFVNLDPSHPDNRLAHLIQDVGAKVVLCSEKHKSKMDTLGTAAFVVDAQSIAALHHAAAPDEKPFASTAKPSNAAYIIFTSGTTGKPKGTVIEHAAFCTGAIAHAKAMFMGPDSRVLQFASYTFDASVMETLSCLLVGGCVCVPSDEDRMNDVAATIRDMGVTWTLLTPSVASTVKPESVPGLKTLVTGGEAMTAGHIARWGTQCALVNAYGPSECSVVATTSTKVDESHRVCNLDPCTIGTAVGGRAWVVDPHTPDRLVPVGAVGELLVEGRLVARGYLNNATQTAKSFIRSPKWTRDPAFPETMWLRQDNMYRTGDLVRYNSDGSISYIARKDTQVKLNGRRIELGEIESYCQSFLPDGAQAAVEVVSALHKRAATKSLAVFFSLPSSTPPRAKEAVAKEFSLLPMDGPLRKLAHAMETHLSAQLPSYMVPQLFVPISAMPWTSAGKLDRRQLCQALQKASQKSVANYKLTAAAGAPRPGGRGASEMETRLQGLWETVLGLPADSVGAADSFFRLGGDSLTAMRLVGAARAHKIMLSVLDVFEKPVLADMAVACGGSKPAAVHPPQLKPFDLVPCPQSGLGALLQDVSTQCHLSPSDIQDIYPCSPLQEGLVTLASKQAGAYVALNTLDLPAQMDLDRFKAAWQQVVNETDILRTRIVHTASSGFLQVVVVPTPIDWHDDLLLEESVAKARALGSQNGGTLVRYGIVQSHGGQGEGRLFTWAIHHALYDGWSLRLLARRVQDVYNNIELMPLDKSSYANFIHYLGQSDVAASEQFWKETLNGASAITHFPQLPPAAANEAPSFRAMVHRVKVQRSSIVINITVPTLIRAAWAIVSAAYTGMDDVVFGETLSGRNIDLPGVTETVGPTFTTVPTRLRLSNNMRLVEFLEDMHAMAGRLAPHQHLGLQHIKRLDPDCAGACDFQTLVVIQASSTTSQQDEKAGQKVDVLEADWDFQGGSSTESFFTHPLVIECNVTDTAIEATFHYNEKVLSAWQMKRLAQQFEAVVKRLVDASGSKNATLADIHVISPEDEVLLARWNRTNTTDETETAVNSCIHHLFLDQAIAQPDQVGISAWDGELTYSQIQEYASRLAAHLQKLGVTGGSLVPVCLDRSAWAIITLLAILMAEGAFVPLDPAHPLSRQAEIFDSISPSLLVCSPEHASRFSGIVATCVPVDGVMIRALPPLAPTAHNSTPGSTAYVLFTSGSTGRPKGVVVAHRDFCSSSRAYSRATRMDPSSRVFHFASLTFDAAVLEILTPLTLGACVCVPTAYERLHDLGAAMARLRATWAFLTPSVANLLDPDTVCPTLKTLVCGGEAMLAKTISRWADRVKLMNAYGPTEACVFTVVNPHVSAERDPTVIGHPTAAARVWVLDTRDGRQSRPAPVGAVGELAISGPLLARGYLNDPQKTAHVFIENFQIPLASTRTGHASANTRSTRVYRTGDLVRYRSSDGALEFVGRRDGQVKVNGQRIELGEIESRLSTDAHVRLALVLQPKKGPFKKQLVGIITLTMSTDTITPPASPSAISTRPTDCRARCNPLQGPPEHLAEARSHIAKIQGRLADMLPHYMVPAAWIVLETMPVAVSGKLDRKQVANYVEDLDHATHQHIMSSLGLLGESEEECQVTGPVKTLRDIWAKELGLRMEDINLNQSFLGLGGDSISAMGVVSRARNAELSVTIQNVLQSKSIIQLARLARQLLPPTLAREHNTKETQEPFAPSPIQAMYLRSAGNHVGEARFNQSVNLDVPRRVGIDTIKKAVHAIVQRHAMLRARFARKLDSSWEQQITTMEPSAYSCLAHSLTSRREMVPIIANAEAGLCIERGPVFRVDLFDLADHDRIAIFMVAHHLCIDMVSWRIVIQDLSQLLETDTLAVDEPPSFRSWCALQSRHINTLETRTLLPFEETPSDLDYWGIRGPLTYGTAETETFSLGEDITRLALVGCHAALRSEPVELFLTAIAHAFAKTFRDRNVPTLHIENHGREAPAGSRMDLSRTVGWFTTICPLLLTVQADGDTGDIFDTLRRTKDLRRSILEHGRPYFAHKHLSGSVDTAWSPMEILFNYLGGGVVQSLEHETDSLVRQVDFEDHEGLGSSVTTADVGPETRRLALFEISAIVVSNKLQFCFAYDSRLDQAGNVRKWIGDCKTTLEELVQGLMQRPAEPTLSDYPLLQPLTYNDLRTLTDVALPNVGIDRSRILADVEDIYSCTPVQEGMLISQLRNPTAYFFRAMYTVRHRNPHHALDAKRLAGAWQQVVDRHAALRTIFVESIRRGAVFDQVVLRKVDAGAILLSTTSDQEAVSKLAQLGMRGESESTRRKQPRLPHQLAICTTHSGRMHIQLEVNHAAIDGSSLSIIMDELASGYAGTLGGTAGPLYSDYVQFLLGLPARGETEYWMDYLKGVQPCYFPRLDSSTAMVAAATRSLRSAFLQFDRYAELRLLSEQTHVTLANIMHAAWAFVLRKYTGCDDVCFGYLTAGRDAPVENIGLTVGSLINMLCCRVQISESDTLEGIFRAAQDQHLQGLAFQHCSLAQVQHELGLVGKPLYNTSVSTQNHAEGEKNMENTILFEMEEGHDPSEYAITVNIETSKNNEGVLFRYWSDQISDKLAGGIALSMAHVLNNFISSPSQSVAVFDMKPTSVPVQFRDEQLVAEMPGDETAPAQKPSSPASASDNSDGMSTARESEQNTRTPHEEKLLELWAALLHLPEDSISGDDSFFDLGGDSITAMKLVGDARDHGLALTVADVFRHPSFRDMAASIRAANTLQAGMRSNDGTGTFPYQTADGDLYERFSLVAASNVDAFLQTSIVPQVGVFRGGISDVLPATDFQSLAVAGALLESRWMLNNFYLDGDGPMNLPQLKRACFRLVHALDILRTVFIPSGGRFLQVVLRTLRPAFHIVEIDGSPAEYSAHAQVQGADDGEPRLGEPFVEFTVIKQRTSRRHRILLRISHAQYDGVCLPRILNALQIAYRGETVPPAPSFANYLRASAGSLTSGHYEHWRQLLSGSSMTELVHRRGPNYRKSSAARATACLKKTVHLPPVESGHITTATVVKAAWAYVLAQIAATPDVVFGHTVSGRNAAVNGVESMVGPCLNLVPVRVQFGAPDWTARGLLRQVQDQQVANMSHEVLGFREIIRHCTSWPRWTYFSSTVQHQNVDQSTLLRLGDVDYQFGCASAAQEDFGDLSILSQRRPSCNNNEPDGDEDAGHMYEIILSFAEDGAIPRDVAERALDMLCDAAHLFAINPDTALPTAPDLSRRVRQVPLQEAASALSRVAFCGNTNDDTKELDAASGLRNLSQPQLLDLFTRVSTAWHHVLGVPNQQTLSEGAPDATRTTSTTAEIGTSSLLTSGALDLDTLFFDVGGDIIGLAQLSWLLANKTSVAKLRLEDLISHPTVRGHMALLAREIGASQAPIGAPIEVHKAATFPLVVPGIQRVDSPLTNKAKNFARKLTRRKTGLPIVAA</sequence>
<comment type="caution">
    <text evidence="8">The sequence shown here is derived from an EMBL/GenBank/DDBJ whole genome shotgun (WGS) entry which is preliminary data.</text>
</comment>
<evidence type="ECO:0000256" key="5">
    <source>
        <dbReference type="ARBA" id="ARBA00029454"/>
    </source>
</evidence>
<dbReference type="Gene3D" id="3.40.50.980">
    <property type="match status" value="2"/>
</dbReference>
<dbReference type="NCBIfam" id="NF003417">
    <property type="entry name" value="PRK04813.1"/>
    <property type="match status" value="6"/>
</dbReference>
<dbReference type="Gene3D" id="3.30.559.10">
    <property type="entry name" value="Chloramphenicol acetyltransferase-like domain"/>
    <property type="match status" value="9"/>
</dbReference>
<dbReference type="PANTHER" id="PTHR45398">
    <property type="match status" value="1"/>
</dbReference>
<keyword evidence="3" id="KW-0597">Phosphoprotein</keyword>
<feature type="domain" description="Carrier" evidence="7">
    <location>
        <begin position="3242"/>
        <end position="3315"/>
    </location>
</feature>
<dbReference type="FunFam" id="3.30.559.30:FF:000002">
    <property type="entry name" value="Nonribosomal peptide synthase Pes1"/>
    <property type="match status" value="3"/>
</dbReference>
<dbReference type="Pfam" id="PF00550">
    <property type="entry name" value="PP-binding"/>
    <property type="match status" value="6"/>
</dbReference>
<feature type="domain" description="Carrier" evidence="7">
    <location>
        <begin position="4831"/>
        <end position="4904"/>
    </location>
</feature>
<accession>A0AAN6ZD87</accession>
<dbReference type="InterPro" id="IPR045851">
    <property type="entry name" value="AMP-bd_C_sf"/>
</dbReference>
<keyword evidence="4" id="KW-0436">Ligase</keyword>
<dbReference type="FunFam" id="1.10.1200.10:FF:000005">
    <property type="entry name" value="Nonribosomal peptide synthetase 1"/>
    <property type="match status" value="3"/>
</dbReference>
<dbReference type="SMART" id="SM01294">
    <property type="entry name" value="PKS_PP_betabranch"/>
    <property type="match status" value="1"/>
</dbReference>
<dbReference type="CDD" id="cd19545">
    <property type="entry name" value="FUM14_C_NRPS-like"/>
    <property type="match status" value="2"/>
</dbReference>
<evidence type="ECO:0000256" key="4">
    <source>
        <dbReference type="ARBA" id="ARBA00022598"/>
    </source>
</evidence>
<dbReference type="Gene3D" id="2.30.38.10">
    <property type="entry name" value="Luciferase, Domain 3"/>
    <property type="match status" value="1"/>
</dbReference>
<dbReference type="Proteomes" id="UP001304895">
    <property type="component" value="Unassembled WGS sequence"/>
</dbReference>
<dbReference type="SMART" id="SM00823">
    <property type="entry name" value="PKS_PP"/>
    <property type="match status" value="6"/>
</dbReference>
<name>A0AAN6ZD87_9PEZI</name>
<dbReference type="GO" id="GO:0019748">
    <property type="term" value="P:secondary metabolic process"/>
    <property type="evidence" value="ECO:0007669"/>
    <property type="project" value="UniProtKB-ARBA"/>
</dbReference>
<dbReference type="InterPro" id="IPR023213">
    <property type="entry name" value="CAT-like_dom_sf"/>
</dbReference>
<keyword evidence="2" id="KW-0596">Phosphopantetheine</keyword>
<dbReference type="Pfam" id="PF00501">
    <property type="entry name" value="AMP-binding"/>
    <property type="match status" value="5"/>
</dbReference>
<dbReference type="Pfam" id="PF00668">
    <property type="entry name" value="Condensation"/>
    <property type="match status" value="9"/>
</dbReference>
<feature type="domain" description="Carrier" evidence="7">
    <location>
        <begin position="5964"/>
        <end position="6040"/>
    </location>
</feature>
<gene>
    <name evidence="8" type="ORF">BT67DRAFT_443009</name>
</gene>
<dbReference type="FunFam" id="3.30.559.30:FF:000005">
    <property type="entry name" value="Nonribosomal peptide synthase Pes1"/>
    <property type="match status" value="1"/>
</dbReference>
<dbReference type="CDD" id="cd05918">
    <property type="entry name" value="A_NRPS_SidN3_like"/>
    <property type="match status" value="5"/>
</dbReference>
<dbReference type="InterPro" id="IPR001242">
    <property type="entry name" value="Condensation_dom"/>
</dbReference>
<dbReference type="PROSITE" id="PS50075">
    <property type="entry name" value="CARRIER"/>
    <property type="match status" value="6"/>
</dbReference>
<dbReference type="Gene3D" id="3.30.559.30">
    <property type="entry name" value="Nonribosomal peptide synthetase, condensation domain"/>
    <property type="match status" value="9"/>
</dbReference>
<dbReference type="InterPro" id="IPR036736">
    <property type="entry name" value="ACP-like_sf"/>
</dbReference>
<evidence type="ECO:0000313" key="8">
    <source>
        <dbReference type="EMBL" id="KAK4133596.1"/>
    </source>
</evidence>
<dbReference type="FunFam" id="3.30.559.10:FF:000016">
    <property type="entry name" value="Nonribosomal peptide synthase Pes1"/>
    <property type="match status" value="2"/>
</dbReference>
<dbReference type="CDD" id="cd19542">
    <property type="entry name" value="CT_NRPS-like"/>
    <property type="match status" value="4"/>
</dbReference>
<dbReference type="SUPFAM" id="SSF52777">
    <property type="entry name" value="CoA-dependent acyltransferases"/>
    <property type="match status" value="18"/>
</dbReference>
<protein>
    <submittedName>
        <fullName evidence="8">Non-ribosomal peptide synthetase</fullName>
    </submittedName>
</protein>
<dbReference type="InterPro" id="IPR006162">
    <property type="entry name" value="Ppantetheine_attach_site"/>
</dbReference>
<evidence type="ECO:0000259" key="7">
    <source>
        <dbReference type="PROSITE" id="PS50075"/>
    </source>
</evidence>
<dbReference type="Gene3D" id="1.10.1200.10">
    <property type="entry name" value="ACP-like"/>
    <property type="match status" value="7"/>
</dbReference>
<feature type="compositionally biased region" description="Basic and acidic residues" evidence="6">
    <location>
        <begin position="7014"/>
        <end position="7024"/>
    </location>
</feature>
<dbReference type="NCBIfam" id="TIGR01733">
    <property type="entry name" value="AA-adenyl-dom"/>
    <property type="match status" value="5"/>
</dbReference>
<dbReference type="SUPFAM" id="SSF47336">
    <property type="entry name" value="ACP-like"/>
    <property type="match status" value="6"/>
</dbReference>
<dbReference type="InterPro" id="IPR020845">
    <property type="entry name" value="AMP-binding_CS"/>
</dbReference>
<dbReference type="InterPro" id="IPR000873">
    <property type="entry name" value="AMP-dep_synth/lig_dom"/>
</dbReference>
<comment type="similarity">
    <text evidence="5">Belongs to the NRP synthetase family.</text>
</comment>
<feature type="domain" description="Carrier" evidence="7">
    <location>
        <begin position="7019"/>
        <end position="7095"/>
    </location>
</feature>
<dbReference type="InterPro" id="IPR020806">
    <property type="entry name" value="PKS_PP-bd"/>
</dbReference>
<dbReference type="FunFam" id="3.30.300.30:FF:000015">
    <property type="entry name" value="Nonribosomal peptide synthase SidD"/>
    <property type="match status" value="5"/>
</dbReference>
<feature type="compositionally biased region" description="Low complexity" evidence="6">
    <location>
        <begin position="6992"/>
        <end position="7008"/>
    </location>
</feature>
<proteinExistence type="inferred from homology"/>
<evidence type="ECO:0000256" key="1">
    <source>
        <dbReference type="ARBA" id="ARBA00005179"/>
    </source>
</evidence>
<dbReference type="FunFam" id="3.40.50.12780:FF:000014">
    <property type="entry name" value="Nonribosomal peptide synthetase 1"/>
    <property type="match status" value="4"/>
</dbReference>
<dbReference type="InterPro" id="IPR009081">
    <property type="entry name" value="PP-bd_ACP"/>
</dbReference>
<dbReference type="InterPro" id="IPR010071">
    <property type="entry name" value="AA_adenyl_dom"/>
</dbReference>
<evidence type="ECO:0000256" key="3">
    <source>
        <dbReference type="ARBA" id="ARBA00022553"/>
    </source>
</evidence>
<feature type="domain" description="Carrier" evidence="7">
    <location>
        <begin position="501"/>
        <end position="575"/>
    </location>
</feature>
<dbReference type="PANTHER" id="PTHR45398:SF1">
    <property type="entry name" value="ENZYME, PUTATIVE (JCVI)-RELATED"/>
    <property type="match status" value="1"/>
</dbReference>
<evidence type="ECO:0000256" key="6">
    <source>
        <dbReference type="SAM" id="MobiDB-lite"/>
    </source>
</evidence>
<evidence type="ECO:0000256" key="2">
    <source>
        <dbReference type="ARBA" id="ARBA00022450"/>
    </source>
</evidence>
<keyword evidence="9" id="KW-1185">Reference proteome</keyword>
<dbReference type="PROSITE" id="PS00455">
    <property type="entry name" value="AMP_BINDING"/>
    <property type="match status" value="5"/>
</dbReference>
<dbReference type="SUPFAM" id="SSF56801">
    <property type="entry name" value="Acetyl-CoA synthetase-like"/>
    <property type="match status" value="5"/>
</dbReference>
<reference evidence="8" key="2">
    <citation type="submission" date="2023-05" db="EMBL/GenBank/DDBJ databases">
        <authorList>
            <consortium name="Lawrence Berkeley National Laboratory"/>
            <person name="Steindorff A."/>
            <person name="Hensen N."/>
            <person name="Bonometti L."/>
            <person name="Westerberg I."/>
            <person name="Brannstrom I.O."/>
            <person name="Guillou S."/>
            <person name="Cros-Aarteil S."/>
            <person name="Calhoun S."/>
            <person name="Haridas S."/>
            <person name="Kuo A."/>
            <person name="Mondo S."/>
            <person name="Pangilinan J."/>
            <person name="Riley R."/>
            <person name="Labutti K."/>
            <person name="Andreopoulos B."/>
            <person name="Lipzen A."/>
            <person name="Chen C."/>
            <person name="Yanf M."/>
            <person name="Daum C."/>
            <person name="Ng V."/>
            <person name="Clum A."/>
            <person name="Ohm R."/>
            <person name="Martin F."/>
            <person name="Silar P."/>
            <person name="Natvig D."/>
            <person name="Lalanne C."/>
            <person name="Gautier V."/>
            <person name="Ament-Velasquez S.L."/>
            <person name="Kruys A."/>
            <person name="Hutchinson M.I."/>
            <person name="Powell A.J."/>
            <person name="Barry K."/>
            <person name="Miller A.N."/>
            <person name="Grigoriev I.V."/>
            <person name="Debuchy R."/>
            <person name="Gladieux P."/>
            <person name="Thoren M.H."/>
            <person name="Johannesson H."/>
        </authorList>
    </citation>
    <scope>NUCLEOTIDE SEQUENCE</scope>
    <source>
        <strain evidence="8">CBS 123565</strain>
    </source>
</reference>
<feature type="domain" description="Carrier" evidence="7">
    <location>
        <begin position="2097"/>
        <end position="2173"/>
    </location>
</feature>
<dbReference type="Gene3D" id="3.40.50.12780">
    <property type="entry name" value="N-terminal domain of ligase-like"/>
    <property type="match status" value="4"/>
</dbReference>
<dbReference type="InterPro" id="IPR042099">
    <property type="entry name" value="ANL_N_sf"/>
</dbReference>
<dbReference type="CDD" id="cd19534">
    <property type="entry name" value="E_NRPS"/>
    <property type="match status" value="2"/>
</dbReference>
<dbReference type="PROSITE" id="PS00012">
    <property type="entry name" value="PHOSPHOPANTETHEINE"/>
    <property type="match status" value="3"/>
</dbReference>